<dbReference type="InterPro" id="IPR022409">
    <property type="entry name" value="PKD/Chitinase_dom"/>
</dbReference>
<feature type="domain" description="Dystroglycan-type cadherin-like" evidence="6">
    <location>
        <begin position="563"/>
        <end position="649"/>
    </location>
</feature>
<keyword evidence="2" id="KW-1015">Disulfide bond</keyword>
<dbReference type="SMART" id="SM00089">
    <property type="entry name" value="PKD"/>
    <property type="match status" value="6"/>
</dbReference>
<dbReference type="Gene3D" id="2.60.40.3440">
    <property type="match status" value="1"/>
</dbReference>
<feature type="domain" description="PKD/Chitinase" evidence="5">
    <location>
        <begin position="841"/>
        <end position="915"/>
    </location>
</feature>
<dbReference type="OrthoDB" id="5720638at2"/>
<feature type="domain" description="Dystroglycan-type cadherin-like" evidence="6">
    <location>
        <begin position="1270"/>
        <end position="1360"/>
    </location>
</feature>
<dbReference type="GO" id="GO:0007156">
    <property type="term" value="P:homophilic cell adhesion via plasma membrane adhesion molecules"/>
    <property type="evidence" value="ECO:0007669"/>
    <property type="project" value="TreeGrafter"/>
</dbReference>
<evidence type="ECO:0000256" key="4">
    <source>
        <dbReference type="SAM" id="SignalP"/>
    </source>
</evidence>
<gene>
    <name evidence="7" type="ORF">ELE36_17000</name>
</gene>
<dbReference type="InterPro" id="IPR015919">
    <property type="entry name" value="Cadherin-like_sf"/>
</dbReference>
<dbReference type="Proteomes" id="UP000291562">
    <property type="component" value="Chromosome"/>
</dbReference>
<evidence type="ECO:0000259" key="6">
    <source>
        <dbReference type="SMART" id="SM00736"/>
    </source>
</evidence>
<feature type="domain" description="Dystroglycan-type cadherin-like" evidence="6">
    <location>
        <begin position="744"/>
        <end position="829"/>
    </location>
</feature>
<feature type="transmembrane region" description="Helical" evidence="3">
    <location>
        <begin position="199"/>
        <end position="216"/>
    </location>
</feature>
<evidence type="ECO:0000256" key="3">
    <source>
        <dbReference type="SAM" id="Phobius"/>
    </source>
</evidence>
<evidence type="ECO:0000256" key="2">
    <source>
        <dbReference type="ARBA" id="ARBA00023157"/>
    </source>
</evidence>
<feature type="domain" description="Dystroglycan-type cadherin-like" evidence="6">
    <location>
        <begin position="915"/>
        <end position="1006"/>
    </location>
</feature>
<dbReference type="RefSeq" id="WP_129835395.1">
    <property type="nucleotide sequence ID" value="NZ_CP035704.1"/>
</dbReference>
<feature type="domain" description="PKD/Chitinase" evidence="5">
    <location>
        <begin position="1195"/>
        <end position="1269"/>
    </location>
</feature>
<dbReference type="InterPro" id="IPR050958">
    <property type="entry name" value="Cell_Adh-Cytoskel_Orgn"/>
</dbReference>
<protein>
    <recommendedName>
        <fullName evidence="9">Tandem-95 repeat protein</fullName>
    </recommendedName>
</protein>
<dbReference type="InterPro" id="IPR013783">
    <property type="entry name" value="Ig-like_fold"/>
</dbReference>
<feature type="domain" description="Dystroglycan-type cadherin-like" evidence="6">
    <location>
        <begin position="1875"/>
        <end position="1974"/>
    </location>
</feature>
<dbReference type="InterPro" id="IPR006644">
    <property type="entry name" value="Cadg"/>
</dbReference>
<feature type="domain" description="Dystroglycan-type cadherin-like" evidence="6">
    <location>
        <begin position="1083"/>
        <end position="1183"/>
    </location>
</feature>
<dbReference type="GO" id="GO:0005886">
    <property type="term" value="C:plasma membrane"/>
    <property type="evidence" value="ECO:0007669"/>
    <property type="project" value="TreeGrafter"/>
</dbReference>
<organism evidence="7 8">
    <name type="scientific">Pseudolysobacter antarcticus</name>
    <dbReference type="NCBI Taxonomy" id="2511995"/>
    <lineage>
        <taxon>Bacteria</taxon>
        <taxon>Pseudomonadati</taxon>
        <taxon>Pseudomonadota</taxon>
        <taxon>Gammaproteobacteria</taxon>
        <taxon>Lysobacterales</taxon>
        <taxon>Rhodanobacteraceae</taxon>
        <taxon>Pseudolysobacter</taxon>
    </lineage>
</organism>
<keyword evidence="1 4" id="KW-0732">Signal</keyword>
<dbReference type="PANTHER" id="PTHR45080:SF8">
    <property type="entry name" value="IG-LIKE DOMAIN-CONTAINING PROTEIN"/>
    <property type="match status" value="1"/>
</dbReference>
<dbReference type="GO" id="GO:0005509">
    <property type="term" value="F:calcium ion binding"/>
    <property type="evidence" value="ECO:0007669"/>
    <property type="project" value="InterPro"/>
</dbReference>
<proteinExistence type="predicted"/>
<feature type="transmembrane region" description="Helical" evidence="3">
    <location>
        <begin position="169"/>
        <end position="187"/>
    </location>
</feature>
<feature type="domain" description="PKD/Chitinase" evidence="5">
    <location>
        <begin position="698"/>
        <end position="825"/>
    </location>
</feature>
<feature type="domain" description="PKD/Chitinase" evidence="5">
    <location>
        <begin position="965"/>
        <end position="1092"/>
    </location>
</feature>
<feature type="signal peptide" evidence="4">
    <location>
        <begin position="1"/>
        <end position="25"/>
    </location>
</feature>
<feature type="domain" description="Dystroglycan-type cadherin-like" evidence="6">
    <location>
        <begin position="1608"/>
        <end position="1714"/>
    </location>
</feature>
<dbReference type="EMBL" id="CP035704">
    <property type="protein sequence ID" value="QBB71920.1"/>
    <property type="molecule type" value="Genomic_DNA"/>
</dbReference>
<dbReference type="Pfam" id="PF17963">
    <property type="entry name" value="Big_9"/>
    <property type="match status" value="2"/>
</dbReference>
<evidence type="ECO:0008006" key="9">
    <source>
        <dbReference type="Google" id="ProtNLM"/>
    </source>
</evidence>
<dbReference type="GO" id="GO:0050808">
    <property type="term" value="P:synapse organization"/>
    <property type="evidence" value="ECO:0007669"/>
    <property type="project" value="TreeGrafter"/>
</dbReference>
<dbReference type="SMART" id="SM00736">
    <property type="entry name" value="CADG"/>
    <property type="match status" value="8"/>
</dbReference>
<accession>A0A411HN72</accession>
<evidence type="ECO:0000313" key="8">
    <source>
        <dbReference type="Proteomes" id="UP000291562"/>
    </source>
</evidence>
<reference evidence="7 8" key="1">
    <citation type="submission" date="2019-01" db="EMBL/GenBank/DDBJ databases">
        <title>Pseudolysobacter antarctica gen. nov., sp. nov., isolated from Fildes Peninsula, Antarctica.</title>
        <authorList>
            <person name="Wei Z."/>
            <person name="Peng F."/>
        </authorList>
    </citation>
    <scope>NUCLEOTIDE SEQUENCE [LARGE SCALE GENOMIC DNA]</scope>
    <source>
        <strain evidence="7 8">AQ6-296</strain>
    </source>
</reference>
<keyword evidence="3" id="KW-0812">Transmembrane</keyword>
<feature type="domain" description="PKD/Chitinase" evidence="5">
    <location>
        <begin position="487"/>
        <end position="561"/>
    </location>
</feature>
<dbReference type="KEGG" id="xbc:ELE36_17000"/>
<feature type="domain" description="Dystroglycan-type cadherin-like" evidence="6">
    <location>
        <begin position="1446"/>
        <end position="1537"/>
    </location>
</feature>
<feature type="domain" description="PKD/Chitinase" evidence="5">
    <location>
        <begin position="1319"/>
        <end position="1446"/>
    </location>
</feature>
<dbReference type="Gene3D" id="2.60.40.2810">
    <property type="match status" value="1"/>
</dbReference>
<sequence length="2630" mass="253628">MNKRIIESLLAASLFVLTAFVPAAAQTYNYSVYIDSDNSASTGCNVVFPDGTISGAEVHLQATVNAGASPSVTTVTRETCSGGTFGAGTVIGGGYPVGLGNGVAGASVVELNDTLAAVQGGNTGAMRLYVVGTSDIGDDVLLSTNGALNGPPILFTPGAIQPSAPAQPIPTFGIPALLLLVGLVVFIGTRAARRRMRRFAAMLMLICGIAWAGTFVSDGQVGDWIGYSPIASDPAGDSTSGQAAIDLRAFFAATQAGNIFFRIDVANVNALSPPITVDDSYTASSGVTLNIAAPGVLSNDTVNSATISAHTAPTHGALTLNADGSFAYTPTTGYTGSDSFTYTLTNSGGTSTATVTFTVVAGPVAVADSYTTSVGTGLSISAPGVLNNDQLGAPPATMSSYGGGSLGGSVTDNTPGVAASGTLGGAALTLNADGSFVLGAPTTAGSYTFLYRIGNSQGTSDGIVTVQVNEAPLITSTNTTTFNVGSVSSFSITSTGTPNATIGESGTLPSGVIFTPGSGGTATLSGTPATGTSGSYPLTLTATNGISSPATQNFTLIITEGPAITSAITTTFTVGTAGTFTVTGSGAPTPTLSESGALPSGVTFTAATGVLSGTPAASTGGSYPITFTATNGIGSPATQNFTLIVDQAPAIISAATTTFTVGSAGTFSITTTGNPNAAISETGVLPSGVTLVDGGNGTATLSGTPAAGTGGSYPITINASNGIGTAATQNFTLAVDQAPTITSANATAFVVGASGSFTVTASGVPSPTLSESGALPTGVTFAPGTGILAGIPAIGTAGSYPITFTATNGIGVPATQTFTLQVNEAPAITSANTTTFNVGSVSSFNITSTGTPNATLGESGTLPSGVIFTPGGGGTATLSGTPAAGTSGSYPLTLTATNSIGSPATQNFTLVVTQGAAITSPSSTTFTVGTAGTFTVTGAGAPAPTLSESGALPSGVTFVAATGILSGTPAAGTGGSYPITFTATNGVGSPATQNFTLTIDQAPAITSLATTTFTVGTAGTFIVNATGNPNPAISKTGALPSGVTLTDNGNGTATLSGTPAAAAGGSYPLAITANNGIGSAATQNFTLVVNQAPTITSGSATAFVVGASGSFTVSATGTPSPTLSQTGVLPTGVTFVAATGVLSGTPAAGTAGSYPIIFTATNGVGSPATQAFTLSVNAAPAITSANTTTFNIGSVGSFSITSTGTPNATISESGALPSGVIFTPGGGGTATLSGTPAAGTSGSYPLTLTASNGVGSPATQNFTLVITQGAAITSANNTTFTVGTAGNFTVTGSGAPAPTLSESGTLPSGVTFVAATGILSGTPAAGTGGSYPITFTATNGVGSPATQNFTLTVNQAPAITSVATTTFTVGTAGTFAVTTTGNPSAAITETGTLPGGVILTDNGNGSATLAGTPAGGTGGSYPITISANNGVGSAATQSFTLVIKQAPAITSANTTTFTVGTAGSFTVTASGTPASTFSETGALPSGVTLNTSTGVLAGTPAATTGGSYSITLTAANGVTPNATQTFTLIVDQAPAIISANTTTFVVGTAGSFTINTTGYPNAVTSETGSLPSGVTLVDNGNGTATLAGIPAAGTAANYTLNLSATNSVGSPATQTFTLVVNQAPAITSVNTTTFTVGAAGTFTVTASGVPAPTLSISGTLPSGVTFTAATGVLAGTPAAGTGGTYSLTFTANNGVTPNAAQTFTLTVQQAPAITSANNTTFTVGTAGTFTVTANGVPVPTLSVTGTLPGGVTFTPATGVLAGTPAVASGGVYALTFTANNGVTPNATQTFTLTVKQAPAITSINTTTFTVGTAGSFTVTASGTPASTFSETGTLPSGVTLNPATGVLAGIPAAGMGGSYAITLTAANGVTPNATQTFTLIINQAPAITSANSTNFTIGSAGTFTVVASGYPGSSFSETGALPSGVTLSTAGLLSGTPAAGTAGSYPITISATNGVGSPATQSFTLVVLSPCVTITISGALANGLYQTAYSNPAFTQTGGTLPITWSATGLPAGLSINAATGVVSGTPTTTVAAANVTIGISDANTCPGSKALTGFKVAPIAGNNSYTTVGNTPLAVGNTLTTPYVTNATSLFSNDSGPGTLTTTAGTSATSGIGSVTLAANGNFTYTPPIGVTGTTDTFTYIVTDGNGVTSAPATVTITLAGKVWYVDGSAGTNGNGAAATPFNTLVSASSTHLAGDTIFVKSAGTATTTPGAISLKASSTLWGQGTSLPAIAGVAILNTSATSKPKLTGTVTLAGNNVTVSSLDINTSGATGFTNTGTTTGAVVQNSVTVTTANAVAVSLTNIAGTLNFLSVSASGAANGILLNNLSAGSFTVTGSGSAGSGGTISGITISGAAISVTNTTVATSFNYMALSSSAGNVIGVLATDALALTVANSTFSNFAVNGINAKTSTTSTSNGTFNIHDNTMNGTGADVIHLDFQGSGSFTGHVNSNTIGTAAVVGSGSPSGRGLYLLNDGTGTVTVQVDSNHIEQITQDNGIYFVTKTGTAALSKLNITATNNVVHMPTFTNGSDAMSVVANLAQAFVCLNATSNTLAAAGTSLPAVGISLEDSPAGANSTFQLQGYTGAGTDYTAVQNFLNGQNTLSGPGGGSIAESLHGTTTGFTNGTCPIAP</sequence>
<evidence type="ECO:0000313" key="7">
    <source>
        <dbReference type="EMBL" id="QBB71920.1"/>
    </source>
</evidence>
<dbReference type="Gene3D" id="2.60.40.10">
    <property type="entry name" value="Immunoglobulins"/>
    <property type="match status" value="18"/>
</dbReference>
<name>A0A411HN72_9GAMM</name>
<keyword evidence="8" id="KW-1185">Reference proteome</keyword>
<dbReference type="PANTHER" id="PTHR45080">
    <property type="entry name" value="CONTACTIN 5"/>
    <property type="match status" value="1"/>
</dbReference>
<feature type="chain" id="PRO_5019214632" description="Tandem-95 repeat protein" evidence="4">
    <location>
        <begin position="26"/>
        <end position="2630"/>
    </location>
</feature>
<dbReference type="SUPFAM" id="SSF49313">
    <property type="entry name" value="Cadherin-like"/>
    <property type="match status" value="18"/>
</dbReference>
<keyword evidence="3" id="KW-1133">Transmembrane helix</keyword>
<keyword evidence="3" id="KW-0472">Membrane</keyword>
<dbReference type="Pfam" id="PF05345">
    <property type="entry name" value="He_PIG"/>
    <property type="match status" value="14"/>
</dbReference>
<evidence type="ECO:0000256" key="1">
    <source>
        <dbReference type="ARBA" id="ARBA00022729"/>
    </source>
</evidence>
<evidence type="ECO:0000259" key="5">
    <source>
        <dbReference type="SMART" id="SM00089"/>
    </source>
</evidence>